<dbReference type="Proteomes" id="UP001249851">
    <property type="component" value="Unassembled WGS sequence"/>
</dbReference>
<sequence>MESLVFAKGAAGQYFTDLVEACEDHFNRIYPECVNSTHHETVMCPPVFPFGYVAPTGQASGAKALTRVEEDTIRGDNAELKIFQLLEKYGQNTKQPMFVLTQLKLSEFSKNVLQQVLPADHPVLSKNFNGEIDFVIIHRRIGVILMEVKSKDKFSKSLQGEARKQVQKGEEIIHALLQADHRTGISIPVYKVIAMPNVADECRGNSDFIGLRGVHVRSDDHFNSWWKSMFVETEFEPEKQQKLQHLISVCVCQKSEVSSAVLASVCKKIATQNFLQKSYKKGMRDPGDRFQEVSRPADNWEQEILARQFLFLNPDQLRIWNGDSHMFFNGSSGSGKTILLQFKALKCAKASGEKVVVVVPLPLIALYKEFFAQNGISSEKIDVLSPVEFFHGSLFRNNDITSQFHFFADELQTFQTKLPDLFTLLETLMARFDASDCYCWIAYDYMQMNEDTISLDETGGICSAANLPLETQKLCDKFLSFQHASCLNTVVRSTLQIYSHLQLFIKKSLKDLFEKVILLEHIDDGTKQSWGRWVRRYEVSNHLGHHICGPSVAEFQDAYLDEVVEIIATEINKWTTQDCLHRVAVLVSTTFLKENLSQLMTMKGISFCDVGPKTNAVVLDYGHKAHSYEWPIVIAVSNDNDNRLCINYIMLTRAITRLVVIKSISTS</sequence>
<name>A0AAD9QV51_ACRCE</name>
<comment type="caution">
    <text evidence="1">The sequence shown here is derived from an EMBL/GenBank/DDBJ whole genome shotgun (WGS) entry which is preliminary data.</text>
</comment>
<gene>
    <name evidence="1" type="ORF">P5673_007835</name>
</gene>
<proteinExistence type="predicted"/>
<reference evidence="1" key="1">
    <citation type="journal article" date="2023" name="G3 (Bethesda)">
        <title>Whole genome assembly and annotation of the endangered Caribbean coral Acropora cervicornis.</title>
        <authorList>
            <person name="Selwyn J.D."/>
            <person name="Vollmer S.V."/>
        </authorList>
    </citation>
    <scope>NUCLEOTIDE SEQUENCE</scope>
    <source>
        <strain evidence="1">K2</strain>
    </source>
</reference>
<dbReference type="SUPFAM" id="SSF52540">
    <property type="entry name" value="P-loop containing nucleoside triphosphate hydrolases"/>
    <property type="match status" value="1"/>
</dbReference>
<organism evidence="1 2">
    <name type="scientific">Acropora cervicornis</name>
    <name type="common">Staghorn coral</name>
    <dbReference type="NCBI Taxonomy" id="6130"/>
    <lineage>
        <taxon>Eukaryota</taxon>
        <taxon>Metazoa</taxon>
        <taxon>Cnidaria</taxon>
        <taxon>Anthozoa</taxon>
        <taxon>Hexacorallia</taxon>
        <taxon>Scleractinia</taxon>
        <taxon>Astrocoeniina</taxon>
        <taxon>Acroporidae</taxon>
        <taxon>Acropora</taxon>
    </lineage>
</organism>
<reference evidence="1" key="2">
    <citation type="journal article" date="2023" name="Science">
        <title>Genomic signatures of disease resistance in endangered staghorn corals.</title>
        <authorList>
            <person name="Vollmer S.V."/>
            <person name="Selwyn J.D."/>
            <person name="Despard B.A."/>
            <person name="Roesel C.L."/>
        </authorList>
    </citation>
    <scope>NUCLEOTIDE SEQUENCE</scope>
    <source>
        <strain evidence="1">K2</strain>
    </source>
</reference>
<evidence type="ECO:0000313" key="2">
    <source>
        <dbReference type="Proteomes" id="UP001249851"/>
    </source>
</evidence>
<protein>
    <submittedName>
        <fullName evidence="1">Uncharacterized protein</fullName>
    </submittedName>
</protein>
<dbReference type="AlphaFoldDB" id="A0AAD9QV51"/>
<evidence type="ECO:0000313" key="1">
    <source>
        <dbReference type="EMBL" id="KAK2567942.1"/>
    </source>
</evidence>
<dbReference type="InterPro" id="IPR027417">
    <property type="entry name" value="P-loop_NTPase"/>
</dbReference>
<keyword evidence="2" id="KW-1185">Reference proteome</keyword>
<accession>A0AAD9QV51</accession>
<dbReference type="EMBL" id="JARQWQ010000013">
    <property type="protein sequence ID" value="KAK2567942.1"/>
    <property type="molecule type" value="Genomic_DNA"/>
</dbReference>